<name>A0A379LZA7_9NOCA</name>
<reference evidence="1 2" key="1">
    <citation type="submission" date="2018-06" db="EMBL/GenBank/DDBJ databases">
        <authorList>
            <consortium name="Pathogen Informatics"/>
            <person name="Doyle S."/>
        </authorList>
    </citation>
    <scope>NUCLEOTIDE SEQUENCE [LARGE SCALE GENOMIC DNA]</scope>
    <source>
        <strain evidence="1 2">NCTC13296</strain>
    </source>
</reference>
<gene>
    <name evidence="1" type="ORF">NCTC13296_01316</name>
</gene>
<dbReference type="AlphaFoldDB" id="A0A379LZA7"/>
<protein>
    <submittedName>
        <fullName evidence="1">Uncharacterized protein</fullName>
    </submittedName>
</protein>
<evidence type="ECO:0000313" key="2">
    <source>
        <dbReference type="Proteomes" id="UP000254569"/>
    </source>
</evidence>
<sequence length="78" mass="8442">MAVADTHFVPRVKACGPDSPEQSTCRERVEDVVHGVPADAGNDGADRIEDAIGIGVRVLVRRIEHRQTLPGHAKTRCT</sequence>
<evidence type="ECO:0000313" key="1">
    <source>
        <dbReference type="EMBL" id="SUE14475.1"/>
    </source>
</evidence>
<dbReference type="Proteomes" id="UP000254569">
    <property type="component" value="Unassembled WGS sequence"/>
</dbReference>
<keyword evidence="2" id="KW-1185">Reference proteome</keyword>
<accession>A0A379LZA7</accession>
<proteinExistence type="predicted"/>
<organism evidence="1 2">
    <name type="scientific">Rhodococcus gordoniae</name>
    <dbReference type="NCBI Taxonomy" id="223392"/>
    <lineage>
        <taxon>Bacteria</taxon>
        <taxon>Bacillati</taxon>
        <taxon>Actinomycetota</taxon>
        <taxon>Actinomycetes</taxon>
        <taxon>Mycobacteriales</taxon>
        <taxon>Nocardiaceae</taxon>
        <taxon>Rhodococcus</taxon>
    </lineage>
</organism>
<dbReference type="EMBL" id="UGVI01000001">
    <property type="protein sequence ID" value="SUE14475.1"/>
    <property type="molecule type" value="Genomic_DNA"/>
</dbReference>